<feature type="non-terminal residue" evidence="1">
    <location>
        <position position="1"/>
    </location>
</feature>
<comment type="caution">
    <text evidence="1">The sequence shown here is derived from an EMBL/GenBank/DDBJ whole genome shotgun (WGS) entry which is preliminary data.</text>
</comment>
<proteinExistence type="predicted"/>
<evidence type="ECO:0000313" key="1">
    <source>
        <dbReference type="EMBL" id="PKK66798.1"/>
    </source>
</evidence>
<gene>
    <name evidence="1" type="ORF">RhiirC2_752921</name>
</gene>
<dbReference type="EMBL" id="LLXL01001045">
    <property type="protein sequence ID" value="PKK66798.1"/>
    <property type="molecule type" value="Genomic_DNA"/>
</dbReference>
<protein>
    <submittedName>
        <fullName evidence="1">Uncharacterized protein</fullName>
    </submittedName>
</protein>
<reference evidence="1 2" key="1">
    <citation type="submission" date="2016-04" db="EMBL/GenBank/DDBJ databases">
        <title>Genome analyses suggest a sexual origin of heterokaryosis in a supposedly ancient asexual fungus.</title>
        <authorList>
            <person name="Ropars J."/>
            <person name="Sedzielewska K."/>
            <person name="Noel J."/>
            <person name="Charron P."/>
            <person name="Farinelli L."/>
            <person name="Marton T."/>
            <person name="Kruger M."/>
            <person name="Pelin A."/>
            <person name="Brachmann A."/>
            <person name="Corradi N."/>
        </authorList>
    </citation>
    <scope>NUCLEOTIDE SEQUENCE [LARGE SCALE GENOMIC DNA]</scope>
    <source>
        <strain evidence="1 2">C2</strain>
    </source>
</reference>
<evidence type="ECO:0000313" key="2">
    <source>
        <dbReference type="Proteomes" id="UP000233469"/>
    </source>
</evidence>
<dbReference type="VEuPathDB" id="FungiDB:RhiirA1_538041"/>
<reference evidence="1 2" key="2">
    <citation type="submission" date="2017-10" db="EMBL/GenBank/DDBJ databases">
        <title>Extensive intraspecific genome diversity in a model arbuscular mycorrhizal fungus.</title>
        <authorList>
            <person name="Chen E.C.H."/>
            <person name="Morin E."/>
            <person name="Baudet D."/>
            <person name="Noel J."/>
            <person name="Ndikumana S."/>
            <person name="Charron P."/>
            <person name="St-Onge C."/>
            <person name="Giorgi J."/>
            <person name="Grigoriev I.V."/>
            <person name="Roux C."/>
            <person name="Martin F.M."/>
            <person name="Corradi N."/>
        </authorList>
    </citation>
    <scope>NUCLEOTIDE SEQUENCE [LARGE SCALE GENOMIC DNA]</scope>
    <source>
        <strain evidence="1 2">C2</strain>
    </source>
</reference>
<dbReference type="Proteomes" id="UP000233469">
    <property type="component" value="Unassembled WGS sequence"/>
</dbReference>
<sequence length="122" mass="13930">YDINHGYYSLYDRNHDYHSLYGRNHSYDSHKESRFWKIAKLVISRMVSIMVTRKIVSKTGLAAIPIGGVLMAISKHVSGLVGEILYSVGCDTLTRGILRDLSYFGIEFIDNEANEITRSNRE</sequence>
<dbReference type="VEuPathDB" id="FungiDB:FUN_008049"/>
<dbReference type="VEuPathDB" id="FungiDB:RhiirFUN_008426"/>
<name>A0A2N1MYS7_9GLOM</name>
<accession>A0A2N1MYS7</accession>
<organism evidence="1 2">
    <name type="scientific">Rhizophagus irregularis</name>
    <dbReference type="NCBI Taxonomy" id="588596"/>
    <lineage>
        <taxon>Eukaryota</taxon>
        <taxon>Fungi</taxon>
        <taxon>Fungi incertae sedis</taxon>
        <taxon>Mucoromycota</taxon>
        <taxon>Glomeromycotina</taxon>
        <taxon>Glomeromycetes</taxon>
        <taxon>Glomerales</taxon>
        <taxon>Glomeraceae</taxon>
        <taxon>Rhizophagus</taxon>
    </lineage>
</organism>
<dbReference type="AlphaFoldDB" id="A0A2N1MYS7"/>